<dbReference type="GeneID" id="33570677"/>
<name>A0A1Y2GPD9_9FUNG</name>
<feature type="compositionally biased region" description="Low complexity" evidence="1">
    <location>
        <begin position="28"/>
        <end position="37"/>
    </location>
</feature>
<evidence type="ECO:0000256" key="1">
    <source>
        <dbReference type="SAM" id="MobiDB-lite"/>
    </source>
</evidence>
<proteinExistence type="predicted"/>
<evidence type="ECO:0000313" key="2">
    <source>
        <dbReference type="EMBL" id="ORZ14999.1"/>
    </source>
</evidence>
<organism evidence="2 3">
    <name type="scientific">Lobosporangium transversale</name>
    <dbReference type="NCBI Taxonomy" id="64571"/>
    <lineage>
        <taxon>Eukaryota</taxon>
        <taxon>Fungi</taxon>
        <taxon>Fungi incertae sedis</taxon>
        <taxon>Mucoromycota</taxon>
        <taxon>Mortierellomycotina</taxon>
        <taxon>Mortierellomycetes</taxon>
        <taxon>Mortierellales</taxon>
        <taxon>Mortierellaceae</taxon>
        <taxon>Lobosporangium</taxon>
    </lineage>
</organism>
<comment type="caution">
    <text evidence="2">The sequence shown here is derived from an EMBL/GenBank/DDBJ whole genome shotgun (WGS) entry which is preliminary data.</text>
</comment>
<dbReference type="RefSeq" id="XP_021881131.1">
    <property type="nucleotide sequence ID" value="XM_022028834.1"/>
</dbReference>
<dbReference type="Proteomes" id="UP000193648">
    <property type="component" value="Unassembled WGS sequence"/>
</dbReference>
<dbReference type="AlphaFoldDB" id="A0A1Y2GPD9"/>
<reference evidence="2 3" key="1">
    <citation type="submission" date="2016-07" db="EMBL/GenBank/DDBJ databases">
        <title>Pervasive Adenine N6-methylation of Active Genes in Fungi.</title>
        <authorList>
            <consortium name="DOE Joint Genome Institute"/>
            <person name="Mondo S.J."/>
            <person name="Dannebaum R.O."/>
            <person name="Kuo R.C."/>
            <person name="Labutti K."/>
            <person name="Haridas S."/>
            <person name="Kuo A."/>
            <person name="Salamov A."/>
            <person name="Ahrendt S.R."/>
            <person name="Lipzen A."/>
            <person name="Sullivan W."/>
            <person name="Andreopoulos W.B."/>
            <person name="Clum A."/>
            <person name="Lindquist E."/>
            <person name="Daum C."/>
            <person name="Ramamoorthy G.K."/>
            <person name="Gryganskyi A."/>
            <person name="Culley D."/>
            <person name="Magnuson J.K."/>
            <person name="James T.Y."/>
            <person name="O'Malley M.A."/>
            <person name="Stajich J.E."/>
            <person name="Spatafora J.W."/>
            <person name="Visel A."/>
            <person name="Grigoriev I.V."/>
        </authorList>
    </citation>
    <scope>NUCLEOTIDE SEQUENCE [LARGE SCALE GENOMIC DNA]</scope>
    <source>
        <strain evidence="2 3">NRRL 3116</strain>
    </source>
</reference>
<feature type="region of interest" description="Disordered" evidence="1">
    <location>
        <begin position="24"/>
        <end position="64"/>
    </location>
</feature>
<accession>A0A1Y2GPD9</accession>
<feature type="compositionally biased region" description="Basic and acidic residues" evidence="1">
    <location>
        <begin position="51"/>
        <end position="64"/>
    </location>
</feature>
<protein>
    <submittedName>
        <fullName evidence="2">Uncharacterized protein</fullName>
    </submittedName>
</protein>
<gene>
    <name evidence="2" type="ORF">BCR41DRAFT_396717</name>
</gene>
<evidence type="ECO:0000313" key="3">
    <source>
        <dbReference type="Proteomes" id="UP000193648"/>
    </source>
</evidence>
<dbReference type="InParanoid" id="A0A1Y2GPD9"/>
<sequence length="184" mass="21207">MNRIRQKLIAQIQQASPPEIIGIDAILEAQKAQQQQQQREEEDENEENEKEDQQNKRPDEDSHSDLITTMTTMSMTRGYIPDPRLITHIIPGTQATPLDMSSYIQHVFEQALDEIGLKESILEALQTIHELKDSGQDELPTLLDQQLTNMTLLWELEPYTETVPERLSVEEKLGVMSWQLEITK</sequence>
<dbReference type="OrthoDB" id="2421381at2759"/>
<keyword evidence="3" id="KW-1185">Reference proteome</keyword>
<feature type="compositionally biased region" description="Acidic residues" evidence="1">
    <location>
        <begin position="40"/>
        <end position="50"/>
    </location>
</feature>
<dbReference type="EMBL" id="MCFF01000020">
    <property type="protein sequence ID" value="ORZ14999.1"/>
    <property type="molecule type" value="Genomic_DNA"/>
</dbReference>